<reference evidence="3" key="1">
    <citation type="submission" date="2023-08" db="EMBL/GenBank/DDBJ databases">
        <authorList>
            <person name="Chen Y."/>
            <person name="Shah S."/>
            <person name="Dougan E. K."/>
            <person name="Thang M."/>
            <person name="Chan C."/>
        </authorList>
    </citation>
    <scope>NUCLEOTIDE SEQUENCE</scope>
</reference>
<keyword evidence="1" id="KW-0732">Signal</keyword>
<evidence type="ECO:0000313" key="4">
    <source>
        <dbReference type="Proteomes" id="UP001178507"/>
    </source>
</evidence>
<feature type="chain" id="PRO_5041304073" description="Fido domain-containing protein" evidence="1">
    <location>
        <begin position="20"/>
        <end position="306"/>
    </location>
</feature>
<dbReference type="AlphaFoldDB" id="A0AA36JPI5"/>
<sequence>MKLALCLAAFLAEGHELSAASLLQRSKKTQRCPETPLWGVFIDGKSAGAGPEAFGANYSALMSQALRRNAASACAGAVEERARCSLEDFERSVAELKMAMYQEVGLMEMDEPAGVAFRGIYHCLHRALPVEELQKMFRTDLDSVYDERCILAAGVPCRRYNVPVRQSLLRLFESYHAALDQSVSDPLALLSSLLKGLALLHPLPDRNGRSRLLLLQRELRRLNLACGTMNYNNNNNVYADSVETYTLKLREGIAMYEEAAASQRNPWLDPTKAAKHLTTFPVKFEKEMRECYQTYGPNIGVGLLPY</sequence>
<evidence type="ECO:0000313" key="3">
    <source>
        <dbReference type="EMBL" id="CAJ1410042.1"/>
    </source>
</evidence>
<dbReference type="PROSITE" id="PS51459">
    <property type="entry name" value="FIDO"/>
    <property type="match status" value="1"/>
</dbReference>
<dbReference type="Proteomes" id="UP001178507">
    <property type="component" value="Unassembled WGS sequence"/>
</dbReference>
<organism evidence="3 4">
    <name type="scientific">Effrenium voratum</name>
    <dbReference type="NCBI Taxonomy" id="2562239"/>
    <lineage>
        <taxon>Eukaryota</taxon>
        <taxon>Sar</taxon>
        <taxon>Alveolata</taxon>
        <taxon>Dinophyceae</taxon>
        <taxon>Suessiales</taxon>
        <taxon>Symbiodiniaceae</taxon>
        <taxon>Effrenium</taxon>
    </lineage>
</organism>
<evidence type="ECO:0000259" key="2">
    <source>
        <dbReference type="PROSITE" id="PS51459"/>
    </source>
</evidence>
<proteinExistence type="predicted"/>
<protein>
    <recommendedName>
        <fullName evidence="2">Fido domain-containing protein</fullName>
    </recommendedName>
</protein>
<dbReference type="EMBL" id="CAUJNA010003803">
    <property type="protein sequence ID" value="CAJ1410042.1"/>
    <property type="molecule type" value="Genomic_DNA"/>
</dbReference>
<feature type="signal peptide" evidence="1">
    <location>
        <begin position="1"/>
        <end position="19"/>
    </location>
</feature>
<dbReference type="InterPro" id="IPR003812">
    <property type="entry name" value="Fido"/>
</dbReference>
<keyword evidence="4" id="KW-1185">Reference proteome</keyword>
<evidence type="ECO:0000256" key="1">
    <source>
        <dbReference type="SAM" id="SignalP"/>
    </source>
</evidence>
<name>A0AA36JPI5_9DINO</name>
<comment type="caution">
    <text evidence="3">The sequence shown here is derived from an EMBL/GenBank/DDBJ whole genome shotgun (WGS) entry which is preliminary data.</text>
</comment>
<feature type="domain" description="Fido" evidence="2">
    <location>
        <begin position="128"/>
        <end position="258"/>
    </location>
</feature>
<gene>
    <name evidence="3" type="ORF">EVOR1521_LOCUS30988</name>
</gene>
<accession>A0AA36JPI5</accession>